<keyword evidence="9" id="KW-1185">Reference proteome</keyword>
<keyword evidence="4 6" id="KW-1133">Transmembrane helix</keyword>
<accession>A0A1M7B4S8</accession>
<dbReference type="STRING" id="1848.SAMN05443637_13236"/>
<dbReference type="Proteomes" id="UP000184363">
    <property type="component" value="Unassembled WGS sequence"/>
</dbReference>
<comment type="similarity">
    <text evidence="2">Belongs to the GtrA family.</text>
</comment>
<feature type="transmembrane region" description="Helical" evidence="6">
    <location>
        <begin position="116"/>
        <end position="136"/>
    </location>
</feature>
<dbReference type="GO" id="GO:0000271">
    <property type="term" value="P:polysaccharide biosynthetic process"/>
    <property type="evidence" value="ECO:0007669"/>
    <property type="project" value="InterPro"/>
</dbReference>
<dbReference type="InterPro" id="IPR051401">
    <property type="entry name" value="GtrA_CellWall_Glycosyl"/>
</dbReference>
<dbReference type="PANTHER" id="PTHR38459:SF1">
    <property type="entry name" value="PROPHAGE BACTOPRENOL-LINKED GLUCOSE TRANSLOCASE HOMOLOG"/>
    <property type="match status" value="1"/>
</dbReference>
<dbReference type="AlphaFoldDB" id="A0A1M7B4S8"/>
<protein>
    <submittedName>
        <fullName evidence="8">Putative flippase GtrA (Transmembrane translocase of bactoprenol-linked glucose)</fullName>
    </submittedName>
</protein>
<dbReference type="InterPro" id="IPR007267">
    <property type="entry name" value="GtrA_DPMS_TM"/>
</dbReference>
<evidence type="ECO:0000256" key="5">
    <source>
        <dbReference type="ARBA" id="ARBA00023136"/>
    </source>
</evidence>
<comment type="subcellular location">
    <subcellularLocation>
        <location evidence="1">Membrane</location>
        <topology evidence="1">Multi-pass membrane protein</topology>
    </subcellularLocation>
</comment>
<evidence type="ECO:0000259" key="7">
    <source>
        <dbReference type="Pfam" id="PF04138"/>
    </source>
</evidence>
<sequence length="166" mass="17510">MVEAMVSPSAAPFSARHAFVVQLARYAVVGGLGTAVNALIYLILRVWIDPVPANLVAVVLSTIASTEANRQFTFGGAAGHRWRNYVQNAGTMVFYAFYSSTVLLILAALVDDPGPTLEATCVAAASALGGLCRFLVMRYWVFGARGEPVEAAPDEAGGAMADARSR</sequence>
<feature type="domain" description="GtrA/DPMS transmembrane" evidence="7">
    <location>
        <begin position="25"/>
        <end position="142"/>
    </location>
</feature>
<keyword evidence="5 6" id="KW-0472">Membrane</keyword>
<evidence type="ECO:0000256" key="6">
    <source>
        <dbReference type="SAM" id="Phobius"/>
    </source>
</evidence>
<dbReference type="GO" id="GO:0005886">
    <property type="term" value="C:plasma membrane"/>
    <property type="evidence" value="ECO:0007669"/>
    <property type="project" value="TreeGrafter"/>
</dbReference>
<keyword evidence="3 6" id="KW-0812">Transmembrane</keyword>
<evidence type="ECO:0000313" key="9">
    <source>
        <dbReference type="Proteomes" id="UP000184363"/>
    </source>
</evidence>
<proteinExistence type="inferred from homology"/>
<evidence type="ECO:0000313" key="8">
    <source>
        <dbReference type="EMBL" id="SHL50025.1"/>
    </source>
</evidence>
<feature type="transmembrane region" description="Helical" evidence="6">
    <location>
        <begin position="23"/>
        <end position="44"/>
    </location>
</feature>
<evidence type="ECO:0000256" key="3">
    <source>
        <dbReference type="ARBA" id="ARBA00022692"/>
    </source>
</evidence>
<feature type="transmembrane region" description="Helical" evidence="6">
    <location>
        <begin position="92"/>
        <end position="110"/>
    </location>
</feature>
<reference evidence="8 9" key="1">
    <citation type="submission" date="2016-11" db="EMBL/GenBank/DDBJ databases">
        <authorList>
            <person name="Jaros S."/>
            <person name="Januszkiewicz K."/>
            <person name="Wedrychowicz H."/>
        </authorList>
    </citation>
    <scope>NUCLEOTIDE SEQUENCE [LARGE SCALE GENOMIC DNA]</scope>
    <source>
        <strain evidence="8 9">DSM 43832</strain>
    </source>
</reference>
<name>A0A1M7B4S8_PSETH</name>
<dbReference type="PANTHER" id="PTHR38459">
    <property type="entry name" value="PROPHAGE BACTOPRENOL-LINKED GLUCOSE TRANSLOCASE HOMOLOG"/>
    <property type="match status" value="1"/>
</dbReference>
<gene>
    <name evidence="8" type="ORF">SAMN05443637_13236</name>
</gene>
<organism evidence="8 9">
    <name type="scientific">Pseudonocardia thermophila</name>
    <dbReference type="NCBI Taxonomy" id="1848"/>
    <lineage>
        <taxon>Bacteria</taxon>
        <taxon>Bacillati</taxon>
        <taxon>Actinomycetota</taxon>
        <taxon>Actinomycetes</taxon>
        <taxon>Pseudonocardiales</taxon>
        <taxon>Pseudonocardiaceae</taxon>
        <taxon>Pseudonocardia</taxon>
    </lineage>
</organism>
<evidence type="ECO:0000256" key="4">
    <source>
        <dbReference type="ARBA" id="ARBA00022989"/>
    </source>
</evidence>
<evidence type="ECO:0000256" key="2">
    <source>
        <dbReference type="ARBA" id="ARBA00009399"/>
    </source>
</evidence>
<dbReference type="EMBL" id="FRAP01000032">
    <property type="protein sequence ID" value="SHL50025.1"/>
    <property type="molecule type" value="Genomic_DNA"/>
</dbReference>
<evidence type="ECO:0000256" key="1">
    <source>
        <dbReference type="ARBA" id="ARBA00004141"/>
    </source>
</evidence>
<dbReference type="Pfam" id="PF04138">
    <property type="entry name" value="GtrA_DPMS_TM"/>
    <property type="match status" value="1"/>
</dbReference>